<feature type="transmembrane region" description="Helical" evidence="10">
    <location>
        <begin position="146"/>
        <end position="170"/>
    </location>
</feature>
<name>A0A1U7SHY5_ALLSI</name>
<dbReference type="Proteomes" id="UP000189705">
    <property type="component" value="Unplaced"/>
</dbReference>
<dbReference type="CDD" id="cd15225">
    <property type="entry name" value="7tmA_OR10A-like"/>
    <property type="match status" value="1"/>
</dbReference>
<dbReference type="PROSITE" id="PS50262">
    <property type="entry name" value="G_PROTEIN_RECEP_F1_2"/>
    <property type="match status" value="1"/>
</dbReference>
<reference evidence="13" key="1">
    <citation type="submission" date="2025-08" db="UniProtKB">
        <authorList>
            <consortium name="RefSeq"/>
        </authorList>
    </citation>
    <scope>IDENTIFICATION</scope>
</reference>
<keyword evidence="2 10" id="KW-1003">Cell membrane</keyword>
<dbReference type="KEGG" id="asn:102384469"/>
<evidence type="ECO:0000313" key="12">
    <source>
        <dbReference type="Proteomes" id="UP000189705"/>
    </source>
</evidence>
<dbReference type="PRINTS" id="PR00237">
    <property type="entry name" value="GPCRRHODOPSN"/>
</dbReference>
<protein>
    <recommendedName>
        <fullName evidence="10">Olfactory receptor</fullName>
    </recommendedName>
</protein>
<evidence type="ECO:0000256" key="2">
    <source>
        <dbReference type="ARBA" id="ARBA00022475"/>
    </source>
</evidence>
<keyword evidence="9" id="KW-0297">G-protein coupled receptor</keyword>
<dbReference type="InterPro" id="IPR000276">
    <property type="entry name" value="GPCR_Rhodpsn"/>
</dbReference>
<comment type="subcellular location">
    <subcellularLocation>
        <location evidence="1 10">Cell membrane</location>
        <topology evidence="1 10">Multi-pass membrane protein</topology>
    </subcellularLocation>
</comment>
<evidence type="ECO:0000256" key="10">
    <source>
        <dbReference type="RuleBase" id="RU363047"/>
    </source>
</evidence>
<dbReference type="GO" id="GO:0004930">
    <property type="term" value="F:G protein-coupled receptor activity"/>
    <property type="evidence" value="ECO:0007669"/>
    <property type="project" value="UniProtKB-KW"/>
</dbReference>
<keyword evidence="7 10" id="KW-0472">Membrane</keyword>
<dbReference type="GeneID" id="102384469"/>
<evidence type="ECO:0000256" key="1">
    <source>
        <dbReference type="ARBA" id="ARBA00004651"/>
    </source>
</evidence>
<proteinExistence type="inferred from homology"/>
<feature type="domain" description="G-protein coupled receptors family 1 profile" evidence="11">
    <location>
        <begin position="47"/>
        <end position="296"/>
    </location>
</feature>
<dbReference type="GO" id="GO:0004984">
    <property type="term" value="F:olfactory receptor activity"/>
    <property type="evidence" value="ECO:0007669"/>
    <property type="project" value="InterPro"/>
</dbReference>
<evidence type="ECO:0000313" key="13">
    <source>
        <dbReference type="RefSeq" id="XP_006036060.1"/>
    </source>
</evidence>
<keyword evidence="6 10" id="KW-1133">Transmembrane helix</keyword>
<dbReference type="FunFam" id="1.20.1070.10:FF:000001">
    <property type="entry name" value="Olfactory receptor"/>
    <property type="match status" value="1"/>
</dbReference>
<dbReference type="InParanoid" id="A0A1U7SHY5"/>
<dbReference type="Gene3D" id="1.20.1070.10">
    <property type="entry name" value="Rhodopsin 7-helix transmembrane proteins"/>
    <property type="match status" value="1"/>
</dbReference>
<sequence>MTYSDRDSGENQTIVGEFILVGFSYLGELQPLLFLFFLFTYLITLMGNFLIILLIKLNPTLHTPMYFFLVNLSFLEICYTTSVVPQLLIHLLVKHKNITIAGCAAQMYAFTILGLTECFLLAAMAYDRFVAICHPFRYTTIMNSRVCIILAATSWIIGISVEVMHTTWIFSLPFCGSNHIHHFFCDIPPVVMMACTDTSKNEIVFLAASVLFIMSPFLLIMLSYIRIISTILGLPSAESRKKAFSTCSSHLMVVILFYGTALFSYMRPKSSYSPESDKMISLMYTVVTPVLNPIIYTLRNKEVKAAFKKTVERRIFSCTQRN</sequence>
<feature type="transmembrane region" description="Helical" evidence="10">
    <location>
        <begin position="32"/>
        <end position="55"/>
    </location>
</feature>
<dbReference type="OrthoDB" id="9975554at2759"/>
<gene>
    <name evidence="13" type="primary">LOC102384469</name>
</gene>
<dbReference type="RefSeq" id="XP_006036060.1">
    <property type="nucleotide sequence ID" value="XM_006035998.1"/>
</dbReference>
<evidence type="ECO:0000256" key="5">
    <source>
        <dbReference type="ARBA" id="ARBA00022725"/>
    </source>
</evidence>
<accession>A0A1U7SHY5</accession>
<evidence type="ECO:0000259" key="11">
    <source>
        <dbReference type="PROSITE" id="PS50262"/>
    </source>
</evidence>
<dbReference type="PRINTS" id="PR00245">
    <property type="entry name" value="OLFACTORYR"/>
</dbReference>
<dbReference type="InterPro" id="IPR017452">
    <property type="entry name" value="GPCR_Rhodpsn_7TM"/>
</dbReference>
<dbReference type="Pfam" id="PF13853">
    <property type="entry name" value="7tm_4"/>
    <property type="match status" value="1"/>
</dbReference>
<keyword evidence="4 9" id="KW-0812">Transmembrane</keyword>
<keyword evidence="8 9" id="KW-0807">Transducer</keyword>
<feature type="transmembrane region" description="Helical" evidence="10">
    <location>
        <begin position="246"/>
        <end position="267"/>
    </location>
</feature>
<feature type="transmembrane region" description="Helical" evidence="10">
    <location>
        <begin position="105"/>
        <end position="126"/>
    </location>
</feature>
<feature type="transmembrane region" description="Helical" evidence="10">
    <location>
        <begin position="203"/>
        <end position="225"/>
    </location>
</feature>
<evidence type="ECO:0000256" key="6">
    <source>
        <dbReference type="ARBA" id="ARBA00022989"/>
    </source>
</evidence>
<comment type="similarity">
    <text evidence="9">Belongs to the G-protein coupled receptor 1 family.</text>
</comment>
<dbReference type="PROSITE" id="PS00237">
    <property type="entry name" value="G_PROTEIN_RECEP_F1_1"/>
    <property type="match status" value="1"/>
</dbReference>
<evidence type="ECO:0000256" key="7">
    <source>
        <dbReference type="ARBA" id="ARBA00023136"/>
    </source>
</evidence>
<keyword evidence="3 10" id="KW-0716">Sensory transduction</keyword>
<evidence type="ECO:0000256" key="8">
    <source>
        <dbReference type="ARBA" id="ARBA00023224"/>
    </source>
</evidence>
<feature type="transmembrane region" description="Helical" evidence="10">
    <location>
        <begin position="279"/>
        <end position="298"/>
    </location>
</feature>
<dbReference type="PANTHER" id="PTHR26453">
    <property type="entry name" value="OLFACTORY RECEPTOR"/>
    <property type="match status" value="1"/>
</dbReference>
<dbReference type="InterPro" id="IPR000725">
    <property type="entry name" value="Olfact_rcpt"/>
</dbReference>
<dbReference type="eggNOG" id="ENOG502SK1M">
    <property type="taxonomic scope" value="Eukaryota"/>
</dbReference>
<keyword evidence="5 10" id="KW-0552">Olfaction</keyword>
<feature type="transmembrane region" description="Helical" evidence="10">
    <location>
        <begin position="67"/>
        <end position="93"/>
    </location>
</feature>
<organism evidence="12 13">
    <name type="scientific">Alligator sinensis</name>
    <name type="common">Chinese alligator</name>
    <dbReference type="NCBI Taxonomy" id="38654"/>
    <lineage>
        <taxon>Eukaryota</taxon>
        <taxon>Metazoa</taxon>
        <taxon>Chordata</taxon>
        <taxon>Craniata</taxon>
        <taxon>Vertebrata</taxon>
        <taxon>Euteleostomi</taxon>
        <taxon>Archelosauria</taxon>
        <taxon>Archosauria</taxon>
        <taxon>Crocodylia</taxon>
        <taxon>Alligatoridae</taxon>
        <taxon>Alligatorinae</taxon>
        <taxon>Alligator</taxon>
    </lineage>
</organism>
<evidence type="ECO:0000256" key="4">
    <source>
        <dbReference type="ARBA" id="ARBA00022692"/>
    </source>
</evidence>
<evidence type="ECO:0000256" key="3">
    <source>
        <dbReference type="ARBA" id="ARBA00022606"/>
    </source>
</evidence>
<dbReference type="SUPFAM" id="SSF81321">
    <property type="entry name" value="Family A G protein-coupled receptor-like"/>
    <property type="match status" value="1"/>
</dbReference>
<dbReference type="AlphaFoldDB" id="A0A1U7SHY5"/>
<dbReference type="GO" id="GO:0005886">
    <property type="term" value="C:plasma membrane"/>
    <property type="evidence" value="ECO:0007669"/>
    <property type="project" value="UniProtKB-SubCell"/>
</dbReference>
<keyword evidence="12" id="KW-1185">Reference proteome</keyword>
<evidence type="ECO:0000256" key="9">
    <source>
        <dbReference type="RuleBase" id="RU000688"/>
    </source>
</evidence>
<keyword evidence="9" id="KW-0675">Receptor</keyword>